<name>A0A894KQP9_9VIRU</name>
<protein>
    <submittedName>
        <fullName evidence="1">Uncharacterized protein</fullName>
    </submittedName>
</protein>
<sequence length="119" mass="13732">MLFCEFRPSVQGRVARALPCSMEGSAAPVPRVEPLPTKRNRVLSNTKNFMAPMLGYSVGKLPCATIREIWKTEALTDRYLGLNCWDSLKTWIPHRRRDWETRRLIGRVFWRSLVGVQSV</sequence>
<proteinExistence type="predicted"/>
<dbReference type="EMBL" id="MW052063">
    <property type="protein sequence ID" value="QRW42880.1"/>
    <property type="molecule type" value="Genomic_RNA"/>
</dbReference>
<reference evidence="1" key="1">
    <citation type="journal article" date="2020" name="Viruses">
        <title>Unmapped RNA Virus Diversity in Termites and their Symbionts.</title>
        <authorList>
            <person name="Lay C.L."/>
            <person name="Shi M."/>
            <person name="Bucek A."/>
            <person name="Bourguignon T."/>
            <person name="Lo N."/>
            <person name="Holmes E.C."/>
        </authorList>
    </citation>
    <scope>NUCLEOTIDE SEQUENCE</scope>
    <source>
        <strain evidence="1">1v_8</strain>
        <strain evidence="2">2v_20</strain>
    </source>
</reference>
<evidence type="ECO:0000313" key="2">
    <source>
        <dbReference type="EMBL" id="QRW42902.1"/>
    </source>
</evidence>
<evidence type="ECO:0000313" key="1">
    <source>
        <dbReference type="EMBL" id="QRW42880.1"/>
    </source>
</evidence>
<dbReference type="EMBL" id="MW052145">
    <property type="protein sequence ID" value="QRW42902.1"/>
    <property type="molecule type" value="Genomic_RNA"/>
</dbReference>
<reference evidence="1" key="2">
    <citation type="submission" date="2020-09" db="EMBL/GenBank/DDBJ databases">
        <authorList>
            <person name="Le Lay C."/>
            <person name="Shi M."/>
            <person name="Bucek A."/>
            <person name="Bourguignon T."/>
            <person name="Lo N."/>
            <person name="Holmes E.C."/>
        </authorList>
    </citation>
    <scope>NUCLEOTIDE SEQUENCE</scope>
    <source>
        <strain evidence="1">1v_8</strain>
        <strain evidence="2">2v_20</strain>
    </source>
</reference>
<accession>A0A894KQP9</accession>
<organism evidence="1">
    <name type="scientific">Nuksystermes virus</name>
    <dbReference type="NCBI Taxonomy" id="2796622"/>
    <lineage>
        <taxon>Viruses</taxon>
        <taxon>Riboviria</taxon>
    </lineage>
</organism>